<keyword evidence="1" id="KW-0862">Zinc</keyword>
<feature type="compositionally biased region" description="Polar residues" evidence="2">
    <location>
        <begin position="181"/>
        <end position="204"/>
    </location>
</feature>
<keyword evidence="5" id="KW-1185">Reference proteome</keyword>
<dbReference type="AlphaFoldDB" id="A0AAV5QWU2"/>
<dbReference type="GeneID" id="90076959"/>
<keyword evidence="1" id="KW-0863">Zinc-finger</keyword>
<dbReference type="GO" id="GO:0003676">
    <property type="term" value="F:nucleic acid binding"/>
    <property type="evidence" value="ECO:0007669"/>
    <property type="project" value="InterPro"/>
</dbReference>
<dbReference type="RefSeq" id="XP_064855966.1">
    <property type="nucleotide sequence ID" value="XM_064999894.1"/>
</dbReference>
<dbReference type="Gene3D" id="4.10.60.10">
    <property type="entry name" value="Zinc finger, CCHC-type"/>
    <property type="match status" value="1"/>
</dbReference>
<proteinExistence type="predicted"/>
<dbReference type="EMBL" id="BTFZ01000020">
    <property type="protein sequence ID" value="GMM38971.1"/>
    <property type="molecule type" value="Genomic_DNA"/>
</dbReference>
<dbReference type="InterPro" id="IPR036875">
    <property type="entry name" value="Znf_CCHC_sf"/>
</dbReference>
<dbReference type="GO" id="GO:0008270">
    <property type="term" value="F:zinc ion binding"/>
    <property type="evidence" value="ECO:0007669"/>
    <property type="project" value="UniProtKB-KW"/>
</dbReference>
<name>A0AAV5QWU2_9ASCO</name>
<evidence type="ECO:0000259" key="3">
    <source>
        <dbReference type="PROSITE" id="PS50158"/>
    </source>
</evidence>
<gene>
    <name evidence="4" type="ORF">DASC09_063100</name>
</gene>
<evidence type="ECO:0000256" key="2">
    <source>
        <dbReference type="SAM" id="MobiDB-lite"/>
    </source>
</evidence>
<dbReference type="PROSITE" id="PS50158">
    <property type="entry name" value="ZF_CCHC"/>
    <property type="match status" value="1"/>
</dbReference>
<reference evidence="4 5" key="1">
    <citation type="journal article" date="2023" name="Elife">
        <title>Identification of key yeast species and microbe-microbe interactions impacting larval growth of Drosophila in the wild.</title>
        <authorList>
            <person name="Mure A."/>
            <person name="Sugiura Y."/>
            <person name="Maeda R."/>
            <person name="Honda K."/>
            <person name="Sakurai N."/>
            <person name="Takahashi Y."/>
            <person name="Watada M."/>
            <person name="Katoh T."/>
            <person name="Gotoh A."/>
            <person name="Gotoh Y."/>
            <person name="Taniguchi I."/>
            <person name="Nakamura K."/>
            <person name="Hayashi T."/>
            <person name="Katayama T."/>
            <person name="Uemura T."/>
            <person name="Hattori Y."/>
        </authorList>
    </citation>
    <scope>NUCLEOTIDE SEQUENCE [LARGE SCALE GENOMIC DNA]</scope>
    <source>
        <strain evidence="4 5">SC-9</strain>
    </source>
</reference>
<evidence type="ECO:0000313" key="4">
    <source>
        <dbReference type="EMBL" id="GMM38971.1"/>
    </source>
</evidence>
<keyword evidence="1" id="KW-0479">Metal-binding</keyword>
<feature type="domain" description="CCHC-type" evidence="3">
    <location>
        <begin position="130"/>
        <end position="146"/>
    </location>
</feature>
<evidence type="ECO:0000313" key="5">
    <source>
        <dbReference type="Proteomes" id="UP001360560"/>
    </source>
</evidence>
<dbReference type="Proteomes" id="UP001360560">
    <property type="component" value="Unassembled WGS sequence"/>
</dbReference>
<feature type="region of interest" description="Disordered" evidence="2">
    <location>
        <begin position="177"/>
        <end position="204"/>
    </location>
</feature>
<accession>A0AAV5QWU2</accession>
<comment type="caution">
    <text evidence="4">The sequence shown here is derived from an EMBL/GenBank/DDBJ whole genome shotgun (WGS) entry which is preliminary data.</text>
</comment>
<protein>
    <recommendedName>
        <fullName evidence="3">CCHC-type domain-containing protein</fullName>
    </recommendedName>
</protein>
<dbReference type="SUPFAM" id="SSF57756">
    <property type="entry name" value="Retrovirus zinc finger-like domains"/>
    <property type="match status" value="1"/>
</dbReference>
<sequence length="225" mass="27313">MIFRECYSPEEIMDIDRFIRELKRTNKMVFTEEIKNKLRLEMRIDDPKYAENILEYMTYDEKFNRPLAFEELLFTICDIPENILYSGDLRSRKPSDIYELIDEIENLKTRYDTTKIINVVSKRKNSKPVKCYRCEKYGHFAVACKRKNQYNQFNNHNHRINKSFDVGKNRNRQSQRYNQQEGNINNQNRSFYRNNQGNAYQNNSLRGMSLRLPWKYSQKSKHNTR</sequence>
<organism evidence="4 5">
    <name type="scientific">Saccharomycopsis crataegensis</name>
    <dbReference type="NCBI Taxonomy" id="43959"/>
    <lineage>
        <taxon>Eukaryota</taxon>
        <taxon>Fungi</taxon>
        <taxon>Dikarya</taxon>
        <taxon>Ascomycota</taxon>
        <taxon>Saccharomycotina</taxon>
        <taxon>Saccharomycetes</taxon>
        <taxon>Saccharomycopsidaceae</taxon>
        <taxon>Saccharomycopsis</taxon>
    </lineage>
</organism>
<evidence type="ECO:0000256" key="1">
    <source>
        <dbReference type="PROSITE-ProRule" id="PRU00047"/>
    </source>
</evidence>
<dbReference type="InterPro" id="IPR001878">
    <property type="entry name" value="Znf_CCHC"/>
</dbReference>